<dbReference type="PANTHER" id="PTHR21706">
    <property type="entry name" value="TRANSMEMBRANE PROTEIN 65"/>
    <property type="match status" value="1"/>
</dbReference>
<keyword evidence="2" id="KW-0812">Transmembrane</keyword>
<accession>A0A6P7TEV7</accession>
<organism evidence="5 6">
    <name type="scientific">Octopus sinensis</name>
    <name type="common">East Asian common octopus</name>
    <dbReference type="NCBI Taxonomy" id="2607531"/>
    <lineage>
        <taxon>Eukaryota</taxon>
        <taxon>Metazoa</taxon>
        <taxon>Spiralia</taxon>
        <taxon>Lophotrochozoa</taxon>
        <taxon>Mollusca</taxon>
        <taxon>Cephalopoda</taxon>
        <taxon>Coleoidea</taxon>
        <taxon>Octopodiformes</taxon>
        <taxon>Octopoda</taxon>
        <taxon>Incirrata</taxon>
        <taxon>Octopodidae</taxon>
        <taxon>Octopus</taxon>
    </lineage>
</organism>
<evidence type="ECO:0000313" key="6">
    <source>
        <dbReference type="RefSeq" id="XP_029648482.1"/>
    </source>
</evidence>
<evidence type="ECO:0000256" key="1">
    <source>
        <dbReference type="ARBA" id="ARBA00004141"/>
    </source>
</evidence>
<protein>
    <submittedName>
        <fullName evidence="6">Transmembrane protein 65-like isoform X1</fullName>
    </submittedName>
</protein>
<evidence type="ECO:0000256" key="2">
    <source>
        <dbReference type="ARBA" id="ARBA00022692"/>
    </source>
</evidence>
<dbReference type="RefSeq" id="XP_029648482.1">
    <property type="nucleotide sequence ID" value="XM_029792622.2"/>
</dbReference>
<proteinExistence type="predicted"/>
<keyword evidence="3" id="KW-1133">Transmembrane helix</keyword>
<dbReference type="Pfam" id="PF10507">
    <property type="entry name" value="TMEM65"/>
    <property type="match status" value="1"/>
</dbReference>
<dbReference type="PANTHER" id="PTHR21706:SF15">
    <property type="entry name" value="TRANSMEMBRANE PROTEIN 65"/>
    <property type="match status" value="1"/>
</dbReference>
<gene>
    <name evidence="6" type="primary">LOC115222392</name>
</gene>
<dbReference type="GO" id="GO:0005739">
    <property type="term" value="C:mitochondrion"/>
    <property type="evidence" value="ECO:0007669"/>
    <property type="project" value="TreeGrafter"/>
</dbReference>
<comment type="subcellular location">
    <subcellularLocation>
        <location evidence="1">Membrane</location>
        <topology evidence="1">Multi-pass membrane protein</topology>
    </subcellularLocation>
</comment>
<name>A0A6P7TEV7_9MOLL</name>
<evidence type="ECO:0000313" key="5">
    <source>
        <dbReference type="Proteomes" id="UP000515154"/>
    </source>
</evidence>
<dbReference type="GO" id="GO:0016020">
    <property type="term" value="C:membrane"/>
    <property type="evidence" value="ECO:0007669"/>
    <property type="project" value="UniProtKB-SubCell"/>
</dbReference>
<dbReference type="KEGG" id="osn:115222392"/>
<dbReference type="InterPro" id="IPR019537">
    <property type="entry name" value="TMEM65"/>
</dbReference>
<evidence type="ECO:0000256" key="4">
    <source>
        <dbReference type="ARBA" id="ARBA00023136"/>
    </source>
</evidence>
<sequence>MAVIRPILSRVHTIVNPSTSLVLRHYNKSSSVLGRFGKARPPVAQKHLFLKDENARDFIYTLKPNERKILLTELTKFEEERLKTLDIDGPPALTSSQIRMLFIHNALPFVGFGFLDNVLMIVAGEYIDATFGSLLGISTMAAAGLGNMVSDVAGIGSAWYVEVLAVRVGFHMPTLTPQQVDMRKTRWIANLGKVIGITVGCLIGMFPLLFFNYDKHNESQESPAEPAADTEKS</sequence>
<dbReference type="Proteomes" id="UP000515154">
    <property type="component" value="Linkage group LG19"/>
</dbReference>
<dbReference type="AlphaFoldDB" id="A0A6P7TEV7"/>
<evidence type="ECO:0000256" key="3">
    <source>
        <dbReference type="ARBA" id="ARBA00022989"/>
    </source>
</evidence>
<keyword evidence="5" id="KW-1185">Reference proteome</keyword>
<reference evidence="6" key="1">
    <citation type="submission" date="2025-08" db="UniProtKB">
        <authorList>
            <consortium name="RefSeq"/>
        </authorList>
    </citation>
    <scope>IDENTIFICATION</scope>
</reference>
<keyword evidence="4" id="KW-0472">Membrane</keyword>